<dbReference type="CDD" id="cd00683">
    <property type="entry name" value="Trans_IPPS_HH"/>
    <property type="match status" value="1"/>
</dbReference>
<keyword evidence="3" id="KW-1185">Reference proteome</keyword>
<sequence>MSARDVMPMEAMRDPAQDGRDLLACKALLRDGSRTFLAASHLLPRDTRDAACALYAFCRLADDAVDLGGAPEQAVAQLRARLDGIYAGQPQDIPADRALAVVARRHELPRGLLDALIEGFEWDAQRRRYADVDGVMAYSARVAGAVGAMMAVLMGVRDRPTLQAACDLGVAMQLSNIARDVGEDARAGRLYLPLDWLREQGIDPEAWLAQPQFDARIGSVVQRLLRLADELYARGDAGIRALPRGCQVGVLAASRLYAEIGRQVARNRYDSVSVRAVVSGRRKLQVLGNAWVSGLAAQLASVSPAAAQTAFLLDAVPPRQHRYLHLRTSLVPWWRLRTRALRMLDIVEQLETRKFVRRQDLTG</sequence>
<gene>
    <name evidence="2" type="ORF">ACFOEN_10035</name>
</gene>
<keyword evidence="1" id="KW-0808">Transferase</keyword>
<evidence type="ECO:0000313" key="2">
    <source>
        <dbReference type="EMBL" id="MFC3147982.1"/>
    </source>
</evidence>
<dbReference type="Gene3D" id="1.10.600.10">
    <property type="entry name" value="Farnesyl Diphosphate Synthase"/>
    <property type="match status" value="1"/>
</dbReference>
<protein>
    <submittedName>
        <fullName evidence="2">Phytoene/squalene synthase family protein</fullName>
    </submittedName>
</protein>
<reference evidence="3" key="1">
    <citation type="journal article" date="2019" name="Int. J. Syst. Evol. Microbiol.">
        <title>The Global Catalogue of Microorganisms (GCM) 10K type strain sequencing project: providing services to taxonomists for standard genome sequencing and annotation.</title>
        <authorList>
            <consortium name="The Broad Institute Genomics Platform"/>
            <consortium name="The Broad Institute Genome Sequencing Center for Infectious Disease"/>
            <person name="Wu L."/>
            <person name="Ma J."/>
        </authorList>
    </citation>
    <scope>NUCLEOTIDE SEQUENCE [LARGE SCALE GENOMIC DNA]</scope>
    <source>
        <strain evidence="3">KCTC 52168</strain>
    </source>
</reference>
<evidence type="ECO:0000256" key="1">
    <source>
        <dbReference type="ARBA" id="ARBA00022679"/>
    </source>
</evidence>
<dbReference type="Proteomes" id="UP001595556">
    <property type="component" value="Unassembled WGS sequence"/>
</dbReference>
<evidence type="ECO:0000313" key="3">
    <source>
        <dbReference type="Proteomes" id="UP001595556"/>
    </source>
</evidence>
<dbReference type="EMBL" id="JBHRTI010000004">
    <property type="protein sequence ID" value="MFC3147982.1"/>
    <property type="molecule type" value="Genomic_DNA"/>
</dbReference>
<dbReference type="InterPro" id="IPR033904">
    <property type="entry name" value="Trans_IPPS_HH"/>
</dbReference>
<name>A0ABV7H7H2_9BURK</name>
<dbReference type="SUPFAM" id="SSF48576">
    <property type="entry name" value="Terpenoid synthases"/>
    <property type="match status" value="1"/>
</dbReference>
<dbReference type="InterPro" id="IPR008949">
    <property type="entry name" value="Isoprenoid_synthase_dom_sf"/>
</dbReference>
<comment type="caution">
    <text evidence="2">The sequence shown here is derived from an EMBL/GenBank/DDBJ whole genome shotgun (WGS) entry which is preliminary data.</text>
</comment>
<dbReference type="RefSeq" id="WP_377303523.1">
    <property type="nucleotide sequence ID" value="NZ_CP180191.1"/>
</dbReference>
<proteinExistence type="predicted"/>
<dbReference type="SFLD" id="SFLDS00005">
    <property type="entry name" value="Isoprenoid_Synthase_Type_I"/>
    <property type="match status" value="1"/>
</dbReference>
<organism evidence="2 3">
    <name type="scientific">Piscinibacterium candidicorallinum</name>
    <dbReference type="NCBI Taxonomy" id="1793872"/>
    <lineage>
        <taxon>Bacteria</taxon>
        <taxon>Pseudomonadati</taxon>
        <taxon>Pseudomonadota</taxon>
        <taxon>Betaproteobacteria</taxon>
        <taxon>Burkholderiales</taxon>
        <taxon>Piscinibacterium</taxon>
    </lineage>
</organism>
<dbReference type="PANTHER" id="PTHR31480">
    <property type="entry name" value="BIFUNCTIONAL LYCOPENE CYCLASE/PHYTOENE SYNTHASE"/>
    <property type="match status" value="1"/>
</dbReference>
<dbReference type="PROSITE" id="PS01045">
    <property type="entry name" value="SQUALEN_PHYTOEN_SYN_2"/>
    <property type="match status" value="1"/>
</dbReference>
<dbReference type="Pfam" id="PF00494">
    <property type="entry name" value="SQS_PSY"/>
    <property type="match status" value="1"/>
</dbReference>
<dbReference type="SFLD" id="SFLDG01018">
    <property type="entry name" value="Squalene/Phytoene_Synthase_Lik"/>
    <property type="match status" value="1"/>
</dbReference>
<dbReference type="SFLD" id="SFLDG01212">
    <property type="entry name" value="Phytoene_synthase_like"/>
    <property type="match status" value="1"/>
</dbReference>
<accession>A0ABV7H7H2</accession>
<dbReference type="InterPro" id="IPR002060">
    <property type="entry name" value="Squ/phyt_synthse"/>
</dbReference>
<dbReference type="InterPro" id="IPR044843">
    <property type="entry name" value="Trans_IPPS_bact-type"/>
</dbReference>
<dbReference type="PROSITE" id="PS01044">
    <property type="entry name" value="SQUALEN_PHYTOEN_SYN_1"/>
    <property type="match status" value="1"/>
</dbReference>
<dbReference type="InterPro" id="IPR019845">
    <property type="entry name" value="Squalene/phytoene_synthase_CS"/>
</dbReference>